<protein>
    <recommendedName>
        <fullName evidence="4">DUF2975 domain-containing protein</fullName>
    </recommendedName>
</protein>
<accession>A0A401UC92</accession>
<keyword evidence="1" id="KW-0472">Membrane</keyword>
<keyword evidence="1" id="KW-0812">Transmembrane</keyword>
<feature type="transmembrane region" description="Helical" evidence="1">
    <location>
        <begin position="190"/>
        <end position="208"/>
    </location>
</feature>
<sequence length="222" mass="24824">MKTLSYKALRLIINVSLILYVLGGTFMAIFLIGKGMDEDSTTFRVGLPDRAYYTLNQEVGVVQAKSSEIKEQVLVTNKVAIEFKTASTYIKTVFLSYGVSSFFYSLIIFLFIRAFVNSLRDQSVFTVQNVKRLRIIGILLLLAAPLNALQDYFMRSLVEDYFTHSIFNLDGGIAGRLGLWLGSSTANGTFVSSWIIAGLIIMVIAEVFKQGLQIKEEQDLTI</sequence>
<feature type="transmembrane region" description="Helical" evidence="1">
    <location>
        <begin position="94"/>
        <end position="112"/>
    </location>
</feature>
<evidence type="ECO:0000313" key="3">
    <source>
        <dbReference type="Proteomes" id="UP000288227"/>
    </source>
</evidence>
<dbReference type="EMBL" id="BHXQ01000005">
    <property type="protein sequence ID" value="GCC52495.1"/>
    <property type="molecule type" value="Genomic_DNA"/>
</dbReference>
<proteinExistence type="predicted"/>
<keyword evidence="3" id="KW-1185">Reference proteome</keyword>
<dbReference type="RefSeq" id="WP_127123154.1">
    <property type="nucleotide sequence ID" value="NZ_BHXQ01000005.1"/>
</dbReference>
<dbReference type="Proteomes" id="UP000288227">
    <property type="component" value="Unassembled WGS sequence"/>
</dbReference>
<dbReference type="AlphaFoldDB" id="A0A401UC92"/>
<evidence type="ECO:0000313" key="2">
    <source>
        <dbReference type="EMBL" id="GCC52495.1"/>
    </source>
</evidence>
<comment type="caution">
    <text evidence="2">The sequence shown here is derived from an EMBL/GenBank/DDBJ whole genome shotgun (WGS) entry which is preliminary data.</text>
</comment>
<dbReference type="InterPro" id="IPR021354">
    <property type="entry name" value="DUF2975"/>
</dbReference>
<dbReference type="OrthoDB" id="1047271at2"/>
<gene>
    <name evidence="2" type="ORF">SanaruYs_27320</name>
</gene>
<evidence type="ECO:0008006" key="4">
    <source>
        <dbReference type="Google" id="ProtNLM"/>
    </source>
</evidence>
<organism evidence="2 3">
    <name type="scientific">Chryseotalea sanaruensis</name>
    <dbReference type="NCBI Taxonomy" id="2482724"/>
    <lineage>
        <taxon>Bacteria</taxon>
        <taxon>Pseudomonadati</taxon>
        <taxon>Bacteroidota</taxon>
        <taxon>Cytophagia</taxon>
        <taxon>Cytophagales</taxon>
        <taxon>Chryseotaleaceae</taxon>
        <taxon>Chryseotalea</taxon>
    </lineage>
</organism>
<feature type="transmembrane region" description="Helical" evidence="1">
    <location>
        <begin position="12"/>
        <end position="33"/>
    </location>
</feature>
<name>A0A401UC92_9BACT</name>
<reference evidence="2 3" key="1">
    <citation type="submission" date="2018-11" db="EMBL/GenBank/DDBJ databases">
        <title>Chryseotalea sanarue gen. nov., sp., nov., a member of the family Cytophagaceae, isolated from a brackish lake in Hamamatsu Japan.</title>
        <authorList>
            <person name="Maejima Y."/>
            <person name="Iino T."/>
            <person name="Muraguchi Y."/>
            <person name="Fukuda K."/>
            <person name="Ohkuma M."/>
            <person name="Moriuchi R."/>
            <person name="Dohra H."/>
            <person name="Kimbara K."/>
            <person name="Shintani M."/>
        </authorList>
    </citation>
    <scope>NUCLEOTIDE SEQUENCE [LARGE SCALE GENOMIC DNA]</scope>
    <source>
        <strain evidence="2 3">Ys</strain>
    </source>
</reference>
<keyword evidence="1" id="KW-1133">Transmembrane helix</keyword>
<feature type="transmembrane region" description="Helical" evidence="1">
    <location>
        <begin position="133"/>
        <end position="153"/>
    </location>
</feature>
<dbReference type="Pfam" id="PF11188">
    <property type="entry name" value="DUF2975"/>
    <property type="match status" value="1"/>
</dbReference>
<evidence type="ECO:0000256" key="1">
    <source>
        <dbReference type="SAM" id="Phobius"/>
    </source>
</evidence>